<keyword evidence="4" id="KW-0833">Ubl conjugation pathway</keyword>
<sequence length="1939" mass="211829">MEASADAQAPMDAAAEAPTEELPSGEGPEPELGSAVTEDEALLSSARRLISKITATQDNPNPWHLHALASILEKQESRYMRDSGISSSARSSHVIGRLGNLIRENDEFYELLSSKFLSESRYSTGIRSAAARVILSCPSSEVYPLVFDDDVLENLKSWVMEDSLEDSADVSKWKRDLQKYKPTEFEMLKTYACGLLALSLAGGVQVVEDILSSGLSAKLMRYLRIRILGESNSILKDTMLQSDAKHPSVPASTRSKEENRGRSRQVLDGPRVVDEGLTGDQNAERDREKNICIRLAHEEECYRDGGESLRSELITSSTDRVDIHDMGLEDDDVADDVWCSRDIPGGKLKFVERHTARSGYEDADQSARDDSIRRRVNRGWPRSRGKGRTPEGTLEIDRLLLSSASGLRLGDTTRSSRDRNLCKTEDAQRVFDARNNLIGIEADLSSIEGDRFTECLVGTQDISEFVKKAIKAAEAEARAANAPIEAIKAAGDAAAELVKSSAVEVWMNTNEEEAAVQAASKAASTVVDAAIATKVTRSSRGTNDDLVELKNAKLEGEDEFEEFFILDSASLAQLREKYCILCLEILGEYVEALGPVLHEKGVDVCLELLERHSVKGEAAAAEPEILALLPEVLKLICALAAHKKFSALFVDRRGMQKLLSVPRDSHSFVGLSSCLFTIGSLQGVMERVCALPSETVYQVVELALKLLECSHEVARKNAAIFFSGAFVFRAILDSFDAQDGMHKMLYLLQKCSEVLSTQEKAIAYHTCVSLRQYFRSHLLLLVDSLRPNKSSRNVARGTSSGRAAYKPLDISNEAMEVLFRQIQRERKLGSAFVRASWPVMDKFLASNGHITMLELFQALTLERYLHDLAPYALGVLHIVTLVPCGRKLIINATLSNDRLGMAIILDAANGAGYVDPEVIHPALSVLVNLVCPPPAISNKTSVHVSSQPLASINNVNASASENRERHTERNMVERNVSLSFPTESRESNLLEKGTGTVPCSSQTTVPAMPSGVVGDRRICLGPGAGCAGLAAQLEQGYHQARVALRANNGIKILLHLLHPRMITPPQALDCIRALVCRVLLGLARDETIAHILTKLQVGKKLSELIRDLGSQSSANEQNRWQTELIQVALELIAIVTNSERASTIVATDAAAPTLRRIERAAVAAATPITYHPRELLLLIHEHLIGSGLTAAAAALQKEADLTPLPSLTAVTPSLHQIPFQETSAVQVNWPFGRSPSGFLLDVSKSVARDDYTGLKSDLSQSSSGKKPLVFASSLSMGKKQPLLNSSSINGLPGSLKNPSAHNELDISQSGTTSNVDADTAAKAPAHFMKRKLFDPKDASFTSPAAKRLNVGDFSSPPSLFQTSSFGRKGCLAMDGTNLSHTGNLTTRYPAVRSNASSIPVDNSDDNHLVSVSGASTAHLPLVGLPGEVLSGNTERMTLDSVIVQYLKHQHRQCSTPITTLPPLSLLHPHVCPEPSRRLNALANVTERITTREVGRQHCGIYTGHRDHQFVHSRFRPCRTCRDDASLLTSITFLGNSHSIATGSHSGELRIFDTNDGNVMENYSSHQTPILMVQSAFSGDTPLILSSGSSDVKLWGASAISNGPLHSVDGCKYARFSHSGTTFAALSADASARELLLYDIQTCNLELKLPDSLSNSSGLVRGHTQSLIHFSPLDTMLLWNGILWDRRSASPLHQFDQFTDYGGGGFHPSGNEVIINSEVWDLRKFKLLRSVPSLDMTVITFNSGGDVIYAILRRNLEDITSAVNTRRIKHPLFQAFRTIDAMNYSDITTVPVDRCILDLAVDPTDTYVGLVALDDHDELFSSARLYEIGRRRPTDDDSDPDDGGETEEEEEEEDDYEADADPILGSESEAESDSDDMSNEEDNEEIESADEHDETDLNIDDIDEILGDQIMEDSDFVEEEDSELESNSSDDEGNFADEGV</sequence>
<name>A0AAP0FZH7_9ASPA</name>
<dbReference type="PANTHER" id="PTHR13129">
    <property type="entry name" value="VPRBP PROTEIN-RELATED"/>
    <property type="match status" value="1"/>
</dbReference>
<dbReference type="InterPro" id="IPR001680">
    <property type="entry name" value="WD40_rpt"/>
</dbReference>
<dbReference type="GO" id="GO:0016567">
    <property type="term" value="P:protein ubiquitination"/>
    <property type="evidence" value="ECO:0007669"/>
    <property type="project" value="InterPro"/>
</dbReference>
<dbReference type="GO" id="GO:0005634">
    <property type="term" value="C:nucleus"/>
    <property type="evidence" value="ECO:0007669"/>
    <property type="project" value="UniProtKB-SubCell"/>
</dbReference>
<evidence type="ECO:0000256" key="1">
    <source>
        <dbReference type="ARBA" id="ARBA00004123"/>
    </source>
</evidence>
<dbReference type="PROSITE" id="PS50896">
    <property type="entry name" value="LISH"/>
    <property type="match status" value="1"/>
</dbReference>
<evidence type="ECO:0000256" key="4">
    <source>
        <dbReference type="ARBA" id="ARBA00022786"/>
    </source>
</evidence>
<dbReference type="Proteomes" id="UP001418222">
    <property type="component" value="Unassembled WGS sequence"/>
</dbReference>
<reference evidence="7 8" key="1">
    <citation type="journal article" date="2022" name="Nat. Plants">
        <title>Genomes of leafy and leafless Platanthera orchids illuminate the evolution of mycoheterotrophy.</title>
        <authorList>
            <person name="Li M.H."/>
            <person name="Liu K.W."/>
            <person name="Li Z."/>
            <person name="Lu H.C."/>
            <person name="Ye Q.L."/>
            <person name="Zhang D."/>
            <person name="Wang J.Y."/>
            <person name="Li Y.F."/>
            <person name="Zhong Z.M."/>
            <person name="Liu X."/>
            <person name="Yu X."/>
            <person name="Liu D.K."/>
            <person name="Tu X.D."/>
            <person name="Liu B."/>
            <person name="Hao Y."/>
            <person name="Liao X.Y."/>
            <person name="Jiang Y.T."/>
            <person name="Sun W.H."/>
            <person name="Chen J."/>
            <person name="Chen Y.Q."/>
            <person name="Ai Y."/>
            <person name="Zhai J.W."/>
            <person name="Wu S.S."/>
            <person name="Zhou Z."/>
            <person name="Hsiao Y.Y."/>
            <person name="Wu W.L."/>
            <person name="Chen Y.Y."/>
            <person name="Lin Y.F."/>
            <person name="Hsu J.L."/>
            <person name="Li C.Y."/>
            <person name="Wang Z.W."/>
            <person name="Zhao X."/>
            <person name="Zhong W.Y."/>
            <person name="Ma X.K."/>
            <person name="Ma L."/>
            <person name="Huang J."/>
            <person name="Chen G.Z."/>
            <person name="Huang M.Z."/>
            <person name="Huang L."/>
            <person name="Peng D.H."/>
            <person name="Luo Y.B."/>
            <person name="Zou S.Q."/>
            <person name="Chen S.P."/>
            <person name="Lan S."/>
            <person name="Tsai W.C."/>
            <person name="Van de Peer Y."/>
            <person name="Liu Z.J."/>
        </authorList>
    </citation>
    <scope>NUCLEOTIDE SEQUENCE [LARGE SCALE GENOMIC DNA]</scope>
    <source>
        <strain evidence="7">Lor287</strain>
    </source>
</reference>
<feature type="compositionally biased region" description="Acidic residues" evidence="6">
    <location>
        <begin position="1835"/>
        <end position="1859"/>
    </location>
</feature>
<comment type="caution">
    <text evidence="7">The sequence shown here is derived from an EMBL/GenBank/DDBJ whole genome shotgun (WGS) entry which is preliminary data.</text>
</comment>
<accession>A0AAP0FZH7</accession>
<dbReference type="InterPro" id="IPR015943">
    <property type="entry name" value="WD40/YVTN_repeat-like_dom_sf"/>
</dbReference>
<feature type="region of interest" description="Disordered" evidence="6">
    <location>
        <begin position="239"/>
        <end position="283"/>
    </location>
</feature>
<evidence type="ECO:0000256" key="6">
    <source>
        <dbReference type="SAM" id="MobiDB-lite"/>
    </source>
</evidence>
<gene>
    <name evidence="7" type="ORF">KSP39_PZI017434</name>
</gene>
<dbReference type="PANTHER" id="PTHR13129:SF4">
    <property type="entry name" value="DDB1- AND CUL4-ASSOCIATED FACTOR 1"/>
    <property type="match status" value="1"/>
</dbReference>
<keyword evidence="8" id="KW-1185">Reference proteome</keyword>
<proteinExistence type="inferred from homology"/>
<dbReference type="FunFam" id="2.130.10.10:FF:000366">
    <property type="entry name" value="DDB1-and CUL4-associated factor homolog 1"/>
    <property type="match status" value="1"/>
</dbReference>
<dbReference type="EMBL" id="JBBWWQ010000015">
    <property type="protein sequence ID" value="KAK8928405.1"/>
    <property type="molecule type" value="Genomic_DNA"/>
</dbReference>
<feature type="compositionally biased region" description="Polar residues" evidence="6">
    <location>
        <begin position="1296"/>
        <end position="1315"/>
    </location>
</feature>
<dbReference type="InterPro" id="IPR006594">
    <property type="entry name" value="LisH"/>
</dbReference>
<organism evidence="7 8">
    <name type="scientific">Platanthera zijinensis</name>
    <dbReference type="NCBI Taxonomy" id="2320716"/>
    <lineage>
        <taxon>Eukaryota</taxon>
        <taxon>Viridiplantae</taxon>
        <taxon>Streptophyta</taxon>
        <taxon>Embryophyta</taxon>
        <taxon>Tracheophyta</taxon>
        <taxon>Spermatophyta</taxon>
        <taxon>Magnoliopsida</taxon>
        <taxon>Liliopsida</taxon>
        <taxon>Asparagales</taxon>
        <taxon>Orchidaceae</taxon>
        <taxon>Orchidoideae</taxon>
        <taxon>Orchideae</taxon>
        <taxon>Orchidinae</taxon>
        <taxon>Platanthera</taxon>
    </lineage>
</organism>
<dbReference type="GO" id="GO:0080008">
    <property type="term" value="C:Cul4-RING E3 ubiquitin ligase complex"/>
    <property type="evidence" value="ECO:0007669"/>
    <property type="project" value="TreeGrafter"/>
</dbReference>
<dbReference type="SUPFAM" id="SSF50978">
    <property type="entry name" value="WD40 repeat-like"/>
    <property type="match status" value="1"/>
</dbReference>
<dbReference type="InterPro" id="IPR033270">
    <property type="entry name" value="VPRBP/DCAF1"/>
</dbReference>
<evidence type="ECO:0000313" key="8">
    <source>
        <dbReference type="Proteomes" id="UP001418222"/>
    </source>
</evidence>
<dbReference type="SMART" id="SM00320">
    <property type="entry name" value="WD40"/>
    <property type="match status" value="3"/>
</dbReference>
<evidence type="ECO:0000256" key="2">
    <source>
        <dbReference type="ARBA" id="ARBA00004906"/>
    </source>
</evidence>
<dbReference type="Gene3D" id="2.130.10.10">
    <property type="entry name" value="YVTN repeat-like/Quinoprotein amine dehydrogenase"/>
    <property type="match status" value="1"/>
</dbReference>
<dbReference type="InterPro" id="IPR036322">
    <property type="entry name" value="WD40_repeat_dom_sf"/>
</dbReference>
<feature type="region of interest" description="Disordered" evidence="6">
    <location>
        <begin position="1829"/>
        <end position="1939"/>
    </location>
</feature>
<feature type="compositionally biased region" description="Low complexity" evidence="6">
    <location>
        <begin position="1"/>
        <end position="34"/>
    </location>
</feature>
<comment type="subcellular location">
    <subcellularLocation>
        <location evidence="1">Nucleus</location>
    </subcellularLocation>
</comment>
<comment type="pathway">
    <text evidence="2">Protein modification; protein ubiquitination.</text>
</comment>
<evidence type="ECO:0000313" key="7">
    <source>
        <dbReference type="EMBL" id="KAK8928405.1"/>
    </source>
</evidence>
<evidence type="ECO:0000256" key="3">
    <source>
        <dbReference type="ARBA" id="ARBA00008845"/>
    </source>
</evidence>
<feature type="region of interest" description="Disordered" evidence="6">
    <location>
        <begin position="1"/>
        <end position="37"/>
    </location>
</feature>
<feature type="region of interest" description="Disordered" evidence="6">
    <location>
        <begin position="1285"/>
        <end position="1315"/>
    </location>
</feature>
<feature type="compositionally biased region" description="Acidic residues" evidence="6">
    <location>
        <begin position="1867"/>
        <end position="1939"/>
    </location>
</feature>
<protein>
    <submittedName>
        <fullName evidence="7">Uncharacterized protein</fullName>
    </submittedName>
</protein>
<dbReference type="SMART" id="SM00667">
    <property type="entry name" value="LisH"/>
    <property type="match status" value="1"/>
</dbReference>
<keyword evidence="5" id="KW-0539">Nucleus</keyword>
<comment type="similarity">
    <text evidence="3">Belongs to the VPRBP/DCAF1 family.</text>
</comment>
<evidence type="ECO:0000256" key="5">
    <source>
        <dbReference type="ARBA" id="ARBA00023242"/>
    </source>
</evidence>